<name>A0A183BVS9_GLOPA</name>
<evidence type="ECO:0000313" key="14">
    <source>
        <dbReference type="WBParaSite" id="GPLIN_000471700"/>
    </source>
</evidence>
<evidence type="ECO:0000256" key="7">
    <source>
        <dbReference type="ARBA" id="ARBA00023170"/>
    </source>
</evidence>
<keyword evidence="8 9" id="KW-0807">Transducer</keyword>
<evidence type="ECO:0000256" key="3">
    <source>
        <dbReference type="ARBA" id="ARBA00022692"/>
    </source>
</evidence>
<feature type="compositionally biased region" description="Basic and acidic residues" evidence="10">
    <location>
        <begin position="591"/>
        <end position="602"/>
    </location>
</feature>
<dbReference type="PROSITE" id="PS00237">
    <property type="entry name" value="G_PROTEIN_RECEP_F1_1"/>
    <property type="match status" value="1"/>
</dbReference>
<keyword evidence="13" id="KW-1185">Reference proteome</keyword>
<dbReference type="Proteomes" id="UP000050741">
    <property type="component" value="Unassembled WGS sequence"/>
</dbReference>
<evidence type="ECO:0000256" key="11">
    <source>
        <dbReference type="SAM" id="Phobius"/>
    </source>
</evidence>
<dbReference type="WBParaSite" id="GPLIN_000471700">
    <property type="protein sequence ID" value="GPLIN_000471700"/>
    <property type="gene ID" value="GPLIN_000471700"/>
</dbReference>
<feature type="domain" description="G-protein coupled receptors family 1 profile" evidence="12">
    <location>
        <begin position="96"/>
        <end position="352"/>
    </location>
</feature>
<protein>
    <submittedName>
        <fullName evidence="14">G_PROTEIN_RECEP_F1_2 domain-containing protein</fullName>
    </submittedName>
</protein>
<comment type="similarity">
    <text evidence="9">Belongs to the G-protein coupled receptor 1 family.</text>
</comment>
<feature type="region of interest" description="Disordered" evidence="10">
    <location>
        <begin position="492"/>
        <end position="516"/>
    </location>
</feature>
<evidence type="ECO:0000256" key="6">
    <source>
        <dbReference type="ARBA" id="ARBA00023136"/>
    </source>
</evidence>
<evidence type="ECO:0000256" key="9">
    <source>
        <dbReference type="RuleBase" id="RU000688"/>
    </source>
</evidence>
<dbReference type="PANTHER" id="PTHR24229">
    <property type="entry name" value="NEUROPEPTIDES RECEPTOR"/>
    <property type="match status" value="1"/>
</dbReference>
<evidence type="ECO:0000256" key="5">
    <source>
        <dbReference type="ARBA" id="ARBA00023040"/>
    </source>
</evidence>
<feature type="transmembrane region" description="Helical" evidence="11">
    <location>
        <begin position="81"/>
        <end position="106"/>
    </location>
</feature>
<evidence type="ECO:0000259" key="12">
    <source>
        <dbReference type="PROSITE" id="PS50262"/>
    </source>
</evidence>
<evidence type="ECO:0000256" key="4">
    <source>
        <dbReference type="ARBA" id="ARBA00022989"/>
    </source>
</evidence>
<keyword evidence="4 11" id="KW-1133">Transmembrane helix</keyword>
<evidence type="ECO:0000256" key="1">
    <source>
        <dbReference type="ARBA" id="ARBA00004651"/>
    </source>
</evidence>
<proteinExistence type="inferred from homology"/>
<dbReference type="InterPro" id="IPR000276">
    <property type="entry name" value="GPCR_Rhodpsn"/>
</dbReference>
<feature type="region of interest" description="Disordered" evidence="10">
    <location>
        <begin position="577"/>
        <end position="624"/>
    </location>
</feature>
<dbReference type="GO" id="GO:0005886">
    <property type="term" value="C:plasma membrane"/>
    <property type="evidence" value="ECO:0007669"/>
    <property type="project" value="UniProtKB-SubCell"/>
</dbReference>
<dbReference type="CDD" id="cd00637">
    <property type="entry name" value="7tm_classA_rhodopsin-like"/>
    <property type="match status" value="1"/>
</dbReference>
<feature type="transmembrane region" description="Helical" evidence="11">
    <location>
        <begin position="255"/>
        <end position="279"/>
    </location>
</feature>
<reference evidence="13" key="1">
    <citation type="submission" date="2013-12" db="EMBL/GenBank/DDBJ databases">
        <authorList>
            <person name="Aslett M."/>
        </authorList>
    </citation>
    <scope>NUCLEOTIDE SEQUENCE [LARGE SCALE GENOMIC DNA]</scope>
    <source>
        <strain evidence="13">Lindley</strain>
    </source>
</reference>
<feature type="compositionally biased region" description="Basic and acidic residues" evidence="10">
    <location>
        <begin position="504"/>
        <end position="514"/>
    </location>
</feature>
<evidence type="ECO:0000256" key="8">
    <source>
        <dbReference type="ARBA" id="ARBA00023224"/>
    </source>
</evidence>
<keyword evidence="6 11" id="KW-0472">Membrane</keyword>
<organism evidence="13 14">
    <name type="scientific">Globodera pallida</name>
    <name type="common">Potato cyst nematode worm</name>
    <name type="synonym">Heterodera pallida</name>
    <dbReference type="NCBI Taxonomy" id="36090"/>
    <lineage>
        <taxon>Eukaryota</taxon>
        <taxon>Metazoa</taxon>
        <taxon>Ecdysozoa</taxon>
        <taxon>Nematoda</taxon>
        <taxon>Chromadorea</taxon>
        <taxon>Rhabditida</taxon>
        <taxon>Tylenchina</taxon>
        <taxon>Tylenchomorpha</taxon>
        <taxon>Tylenchoidea</taxon>
        <taxon>Heteroderidae</taxon>
        <taxon>Heteroderinae</taxon>
        <taxon>Globodera</taxon>
    </lineage>
</organism>
<dbReference type="Pfam" id="PF00001">
    <property type="entry name" value="7tm_1"/>
    <property type="match status" value="1"/>
</dbReference>
<keyword evidence="5 9" id="KW-0297">G-protein coupled receptor</keyword>
<feature type="transmembrane region" description="Helical" evidence="11">
    <location>
        <begin position="161"/>
        <end position="180"/>
    </location>
</feature>
<keyword evidence="7 9" id="KW-0675">Receptor</keyword>
<feature type="compositionally biased region" description="Acidic residues" evidence="10">
    <location>
        <begin position="606"/>
        <end position="624"/>
    </location>
</feature>
<dbReference type="GO" id="GO:0004930">
    <property type="term" value="F:G protein-coupled receptor activity"/>
    <property type="evidence" value="ECO:0007669"/>
    <property type="project" value="UniProtKB-KW"/>
</dbReference>
<reference evidence="13" key="2">
    <citation type="submission" date="2014-05" db="EMBL/GenBank/DDBJ databases">
        <title>The genome and life-stage specific transcriptomes of Globodera pallida elucidate key aspects of plant parasitism by a cyst nematode.</title>
        <authorList>
            <person name="Cotton J.A."/>
            <person name="Lilley C.J."/>
            <person name="Jones L.M."/>
            <person name="Kikuchi T."/>
            <person name="Reid A.J."/>
            <person name="Thorpe P."/>
            <person name="Tsai I.J."/>
            <person name="Beasley H."/>
            <person name="Blok V."/>
            <person name="Cock P.J.A."/>
            <person name="Van den Akker S.E."/>
            <person name="Holroyd N."/>
            <person name="Hunt M."/>
            <person name="Mantelin S."/>
            <person name="Naghra H."/>
            <person name="Pain A."/>
            <person name="Palomares-Rius J.E."/>
            <person name="Zarowiecki M."/>
            <person name="Berriman M."/>
            <person name="Jones J.T."/>
            <person name="Urwin P.E."/>
        </authorList>
    </citation>
    <scope>NUCLEOTIDE SEQUENCE [LARGE SCALE GENOMIC DNA]</scope>
    <source>
        <strain evidence="13">Lindley</strain>
    </source>
</reference>
<dbReference type="GO" id="GO:0043005">
    <property type="term" value="C:neuron projection"/>
    <property type="evidence" value="ECO:0007669"/>
    <property type="project" value="TreeGrafter"/>
</dbReference>
<comment type="subcellular location">
    <subcellularLocation>
        <location evidence="1">Cell membrane</location>
        <topology evidence="1">Multi-pass membrane protein</topology>
    </subcellularLocation>
</comment>
<keyword evidence="2" id="KW-1003">Cell membrane</keyword>
<dbReference type="InterPro" id="IPR017452">
    <property type="entry name" value="GPCR_Rhodpsn_7TM"/>
</dbReference>
<dbReference type="Gene3D" id="1.20.1070.10">
    <property type="entry name" value="Rhodopsin 7-helix transmembrane proteins"/>
    <property type="match status" value="1"/>
</dbReference>
<evidence type="ECO:0000313" key="13">
    <source>
        <dbReference type="Proteomes" id="UP000050741"/>
    </source>
</evidence>
<dbReference type="PROSITE" id="PS50262">
    <property type="entry name" value="G_PROTEIN_RECEP_F1_2"/>
    <property type="match status" value="1"/>
</dbReference>
<keyword evidence="3 9" id="KW-0812">Transmembrane</keyword>
<sequence>MSSSLSLSSSPSQQPHLPSLSSVPLLLDMLLLNTSSTTITTITGITTIGTSITTTMPSFTPSHAALPSPPPPPSSVLHMRLALTITHLLLVSLGSVNLLVIFVILIRPYMRSITNVYMISLCLADFIYLTNLTLVAVTQLNDKSWPFSSVLCTMYHGTETTGKYASVMFVVLLAVDRYCAMCKSSWCSRYRTYRAAVLVSLAAWLFAALAASPLYFFAEVALLRLRSSASFLATDRREVHKLCIAKWPNSDVARWYITISSVLIFALPLAVIIFCYYHILNKLREALKSCKRMKRGASSRAPYHRVTRSPFWLFNLFSSIFRLRISTQFDRIVVNIIHLFPYVNCALNPILYVAHAENFRLAFRSLFCGKFLGRRHDELFDGSRTIVPGTNGFTLATAGGSSVLINGNTFGRLSVAGAHSPFKPRTFDRCSSSSEGILLTSPPTARALATQRLTAAVGGPGPGGAGSAPSLLLDCPKLPLRANSAKHSVITLESSGTEPTGGVRRREPKTERHQQGNVCEQTTAFCTSAGGAGGGGGGGGTETAAAALSSSNSVPFMSRVINAARPAQKRSLIVAKSPPIPLHRSNTGDQMPREKRKAEEKLSFGAEEEEADERIMGEEGDEFV</sequence>
<dbReference type="SUPFAM" id="SSF81321">
    <property type="entry name" value="Family A G protein-coupled receptor-like"/>
    <property type="match status" value="1"/>
</dbReference>
<dbReference type="PANTHER" id="PTHR24229:SF50">
    <property type="entry name" value="G-PROTEIN COUPLED RECEPTORS FAMILY 1 PROFILE DOMAIN-CONTAINING PROTEIN"/>
    <property type="match status" value="1"/>
</dbReference>
<dbReference type="GO" id="GO:0042277">
    <property type="term" value="F:peptide binding"/>
    <property type="evidence" value="ECO:0007669"/>
    <property type="project" value="TreeGrafter"/>
</dbReference>
<dbReference type="PRINTS" id="PR00237">
    <property type="entry name" value="GPCRRHODOPSN"/>
</dbReference>
<evidence type="ECO:0000256" key="2">
    <source>
        <dbReference type="ARBA" id="ARBA00022475"/>
    </source>
</evidence>
<dbReference type="AlphaFoldDB" id="A0A183BVS9"/>
<evidence type="ECO:0000256" key="10">
    <source>
        <dbReference type="SAM" id="MobiDB-lite"/>
    </source>
</evidence>
<accession>A0A183BVS9</accession>
<reference evidence="14" key="3">
    <citation type="submission" date="2016-06" db="UniProtKB">
        <authorList>
            <consortium name="WormBaseParasite"/>
        </authorList>
    </citation>
    <scope>IDENTIFICATION</scope>
</reference>
<feature type="transmembrane region" description="Helical" evidence="11">
    <location>
        <begin position="192"/>
        <end position="218"/>
    </location>
</feature>
<feature type="transmembrane region" description="Helical" evidence="11">
    <location>
        <begin position="118"/>
        <end position="141"/>
    </location>
</feature>